<keyword evidence="3" id="KW-0862">Zinc</keyword>
<reference evidence="7 8" key="1">
    <citation type="submission" date="2024-01" db="EMBL/GenBank/DDBJ databases">
        <authorList>
            <consortium name="Genoscope - CEA"/>
            <person name="William W."/>
        </authorList>
    </citation>
    <scope>NUCLEOTIDE SEQUENCE [LARGE SCALE GENOMIC DNA]</scope>
    <source>
        <strain evidence="7 8">29B2s-10</strain>
    </source>
</reference>
<dbReference type="InterPro" id="IPR051140">
    <property type="entry name" value="GATA_TF"/>
</dbReference>
<feature type="domain" description="GATA-type" evidence="6">
    <location>
        <begin position="211"/>
        <end position="259"/>
    </location>
</feature>
<evidence type="ECO:0000256" key="4">
    <source>
        <dbReference type="PROSITE-ProRule" id="PRU00094"/>
    </source>
</evidence>
<dbReference type="SUPFAM" id="SSF57716">
    <property type="entry name" value="Glucocorticoid receptor-like (DNA-binding domain)"/>
    <property type="match status" value="1"/>
</dbReference>
<accession>A0ABP0E783</accession>
<dbReference type="PROSITE" id="PS00344">
    <property type="entry name" value="GATA_ZN_FINGER_1"/>
    <property type="match status" value="1"/>
</dbReference>
<dbReference type="SMART" id="SM00401">
    <property type="entry name" value="ZnF_GATA"/>
    <property type="match status" value="1"/>
</dbReference>
<evidence type="ECO:0000256" key="5">
    <source>
        <dbReference type="SAM" id="MobiDB-lite"/>
    </source>
</evidence>
<evidence type="ECO:0000256" key="3">
    <source>
        <dbReference type="ARBA" id="ARBA00022833"/>
    </source>
</evidence>
<sequence length="301" mass="33681">MLPSPRSTKNSSTFHSSTSSTPERYLLFRPRSTQPIPYNSLEMLASVTTAILDVAASRHPQPQISYATPTNDIMLLTGLVKLFTRSRPLTLAINILREKLAAKICNQSSQPTPMIVTPDKRVKITEANFQRFLEEIPDETLDLLYDDLVQFSNIILNLKLTKRSCKRSHSEIDSVSDTDSDQVVFTPPPPPPPTKRPIFKQAPTECRVTGCNHCGLKNTPEWRRGPDGSKTLCNACGLFFTKLSKRMGREEAARIMASRKRSGQSLNRTVPIRQIVPVKSMSVGSSTTQSHLKTNTKRMLE</sequence>
<dbReference type="InterPro" id="IPR013088">
    <property type="entry name" value="Znf_NHR/GATA"/>
</dbReference>
<keyword evidence="1" id="KW-0479">Metal-binding</keyword>
<feature type="compositionally biased region" description="Polar residues" evidence="5">
    <location>
        <begin position="282"/>
        <end position="293"/>
    </location>
</feature>
<evidence type="ECO:0000259" key="6">
    <source>
        <dbReference type="PROSITE" id="PS50114"/>
    </source>
</evidence>
<dbReference type="PROSITE" id="PS50114">
    <property type="entry name" value="GATA_ZN_FINGER_2"/>
    <property type="match status" value="1"/>
</dbReference>
<organism evidence="7 8">
    <name type="scientific">[Candida] anglica</name>
    <dbReference type="NCBI Taxonomy" id="148631"/>
    <lineage>
        <taxon>Eukaryota</taxon>
        <taxon>Fungi</taxon>
        <taxon>Dikarya</taxon>
        <taxon>Ascomycota</taxon>
        <taxon>Saccharomycotina</taxon>
        <taxon>Pichiomycetes</taxon>
        <taxon>Debaryomycetaceae</taxon>
        <taxon>Kurtzmaniella</taxon>
    </lineage>
</organism>
<dbReference type="Pfam" id="PF00320">
    <property type="entry name" value="GATA"/>
    <property type="match status" value="1"/>
</dbReference>
<evidence type="ECO:0000313" key="7">
    <source>
        <dbReference type="EMBL" id="CAK7896362.1"/>
    </source>
</evidence>
<evidence type="ECO:0000256" key="1">
    <source>
        <dbReference type="ARBA" id="ARBA00022723"/>
    </source>
</evidence>
<dbReference type="CDD" id="cd00202">
    <property type="entry name" value="ZnF_GATA"/>
    <property type="match status" value="1"/>
</dbReference>
<dbReference type="Gene3D" id="3.30.50.10">
    <property type="entry name" value="Erythroid Transcription Factor GATA-1, subunit A"/>
    <property type="match status" value="1"/>
</dbReference>
<name>A0ABP0E783_9ASCO</name>
<dbReference type="Proteomes" id="UP001497600">
    <property type="component" value="Chromosome B"/>
</dbReference>
<evidence type="ECO:0000256" key="2">
    <source>
        <dbReference type="ARBA" id="ARBA00022771"/>
    </source>
</evidence>
<feature type="region of interest" description="Disordered" evidence="5">
    <location>
        <begin position="169"/>
        <end position="197"/>
    </location>
</feature>
<proteinExistence type="predicted"/>
<feature type="region of interest" description="Disordered" evidence="5">
    <location>
        <begin position="281"/>
        <end position="301"/>
    </location>
</feature>
<evidence type="ECO:0000313" key="8">
    <source>
        <dbReference type="Proteomes" id="UP001497600"/>
    </source>
</evidence>
<feature type="compositionally biased region" description="Pro residues" evidence="5">
    <location>
        <begin position="186"/>
        <end position="195"/>
    </location>
</feature>
<dbReference type="PANTHER" id="PTHR45658">
    <property type="entry name" value="GATA TRANSCRIPTION FACTOR"/>
    <property type="match status" value="1"/>
</dbReference>
<gene>
    <name evidence="7" type="ORF">CAAN4_B04676</name>
</gene>
<dbReference type="EMBL" id="OZ004254">
    <property type="protein sequence ID" value="CAK7896362.1"/>
    <property type="molecule type" value="Genomic_DNA"/>
</dbReference>
<keyword evidence="2 4" id="KW-0863">Zinc-finger</keyword>
<dbReference type="InterPro" id="IPR000679">
    <property type="entry name" value="Znf_GATA"/>
</dbReference>
<keyword evidence="8" id="KW-1185">Reference proteome</keyword>
<protein>
    <recommendedName>
        <fullName evidence="6">GATA-type domain-containing protein</fullName>
    </recommendedName>
</protein>
<dbReference type="PANTHER" id="PTHR45658:SF149">
    <property type="entry name" value="PROTEIN GAT3-RELATED"/>
    <property type="match status" value="1"/>
</dbReference>